<sequence length="110" mass="13213">MKIQREAFKKQLDNEMDDIKFTKQREVIDRLRQITWKEKARLIWNKEIELPLLPLAAICTVICLSLGVKYFTNYDYISDPMTAKADELVEIDGYVYWKEDLEKTVMRYED</sequence>
<dbReference type="AlphaFoldDB" id="A0A443IWR9"/>
<dbReference type="Proteomes" id="UP000273811">
    <property type="component" value="Unassembled WGS sequence"/>
</dbReference>
<keyword evidence="1" id="KW-0812">Transmembrane</keyword>
<keyword evidence="1" id="KW-1133">Transmembrane helix</keyword>
<dbReference type="RefSeq" id="WP_120071516.1">
    <property type="nucleotide sequence ID" value="NZ_CP126113.1"/>
</dbReference>
<reference evidence="2" key="1">
    <citation type="submission" date="2018-12" db="EMBL/GenBank/DDBJ databases">
        <authorList>
            <person name="Sun L."/>
            <person name="Chen Z."/>
        </authorList>
    </citation>
    <scope>NUCLEOTIDE SEQUENCE [LARGE SCALE GENOMIC DNA]</scope>
    <source>
        <strain evidence="2">DSM 16012</strain>
    </source>
</reference>
<organism evidence="2 3">
    <name type="scientific">Siminovitchia fortis</name>
    <dbReference type="NCBI Taxonomy" id="254758"/>
    <lineage>
        <taxon>Bacteria</taxon>
        <taxon>Bacillati</taxon>
        <taxon>Bacillota</taxon>
        <taxon>Bacilli</taxon>
        <taxon>Bacillales</taxon>
        <taxon>Bacillaceae</taxon>
        <taxon>Siminovitchia</taxon>
    </lineage>
</organism>
<protein>
    <submittedName>
        <fullName evidence="2">Uncharacterized protein</fullName>
    </submittedName>
</protein>
<proteinExistence type="predicted"/>
<name>A0A443IWR9_9BACI</name>
<gene>
    <name evidence="2" type="ORF">D4N35_006190</name>
</gene>
<dbReference type="OrthoDB" id="2665022at2"/>
<evidence type="ECO:0000256" key="1">
    <source>
        <dbReference type="SAM" id="Phobius"/>
    </source>
</evidence>
<feature type="transmembrane region" description="Helical" evidence="1">
    <location>
        <begin position="50"/>
        <end position="71"/>
    </location>
</feature>
<keyword evidence="1" id="KW-0472">Membrane</keyword>
<evidence type="ECO:0000313" key="3">
    <source>
        <dbReference type="Proteomes" id="UP000273811"/>
    </source>
</evidence>
<comment type="caution">
    <text evidence="2">The sequence shown here is derived from an EMBL/GenBank/DDBJ whole genome shotgun (WGS) entry which is preliminary data.</text>
</comment>
<keyword evidence="3" id="KW-1185">Reference proteome</keyword>
<dbReference type="EMBL" id="QYTU02000009">
    <property type="protein sequence ID" value="RWR12606.1"/>
    <property type="molecule type" value="Genomic_DNA"/>
</dbReference>
<accession>A0A443IWR9</accession>
<evidence type="ECO:0000313" key="2">
    <source>
        <dbReference type="EMBL" id="RWR12606.1"/>
    </source>
</evidence>
<dbReference type="GeneID" id="56391682"/>